<gene>
    <name evidence="2" type="ORF">MAM1_0011d01152</name>
</gene>
<accession>A0A0C9MF86</accession>
<organism evidence="2">
    <name type="scientific">Mucor ambiguus</name>
    <dbReference type="NCBI Taxonomy" id="91626"/>
    <lineage>
        <taxon>Eukaryota</taxon>
        <taxon>Fungi</taxon>
        <taxon>Fungi incertae sedis</taxon>
        <taxon>Mucoromycota</taxon>
        <taxon>Mucoromycotina</taxon>
        <taxon>Mucoromycetes</taxon>
        <taxon>Mucorales</taxon>
        <taxon>Mucorineae</taxon>
        <taxon>Mucoraceae</taxon>
        <taxon>Mucor</taxon>
    </lineage>
</organism>
<feature type="domain" description="YbaK/aminoacyl-tRNA synthetase-associated" evidence="1">
    <location>
        <begin position="158"/>
        <end position="215"/>
    </location>
</feature>
<dbReference type="PANTHER" id="PTHR30411">
    <property type="entry name" value="CYTOPLASMIC PROTEIN"/>
    <property type="match status" value="1"/>
</dbReference>
<name>A0A0C9MF86_9FUNG</name>
<proteinExistence type="predicted"/>
<evidence type="ECO:0000313" key="2">
    <source>
        <dbReference type="EMBL" id="GAN01717.1"/>
    </source>
</evidence>
<sequence>MLVNELATEDREAIRKLQNDISSLYAVVAEDFKDEWKKECAKQTYTECPDIPDVVLQVEQGCKDLGILDQCQLIPVESDYYDWELQQRAFRVNAPSKEHMCKSVVMENTRCTHEDISDPNYSRYYCVITQYVKPVNTQKMLNFCRGLKNKEISKKYYNFRLADPEVSLELTGYKKGGVCPIGMKQPVPIILAESITKLEPSVIYLGAGHIDWKLGIPVDTFIDSTKCFVADLD</sequence>
<protein>
    <submittedName>
        <fullName evidence="2">YbaK/proline-tRNA ligase associated domain containing protein</fullName>
    </submittedName>
</protein>
<dbReference type="EMBL" id="DF836300">
    <property type="protein sequence ID" value="GAN01717.1"/>
    <property type="molecule type" value="Genomic_DNA"/>
</dbReference>
<dbReference type="GO" id="GO:0002161">
    <property type="term" value="F:aminoacyl-tRNA deacylase activity"/>
    <property type="evidence" value="ECO:0007669"/>
    <property type="project" value="InterPro"/>
</dbReference>
<keyword evidence="2" id="KW-0436">Ligase</keyword>
<dbReference type="STRING" id="91626.A0A0C9MF86"/>
<dbReference type="PANTHER" id="PTHR30411:SF4">
    <property type="entry name" value="YBAK_AMINOACYL-TRNA SYNTHETASE-ASSOCIATED DOMAIN-CONTAINING PROTEIN"/>
    <property type="match status" value="1"/>
</dbReference>
<dbReference type="Gene3D" id="3.90.960.10">
    <property type="entry name" value="YbaK/aminoacyl-tRNA synthetase-associated domain"/>
    <property type="match status" value="1"/>
</dbReference>
<dbReference type="CDD" id="cd04332">
    <property type="entry name" value="YbaK_like"/>
    <property type="match status" value="1"/>
</dbReference>
<dbReference type="OrthoDB" id="1058301at2759"/>
<dbReference type="Proteomes" id="UP000053815">
    <property type="component" value="Unassembled WGS sequence"/>
</dbReference>
<dbReference type="GO" id="GO:0016874">
    <property type="term" value="F:ligase activity"/>
    <property type="evidence" value="ECO:0007669"/>
    <property type="project" value="UniProtKB-KW"/>
</dbReference>
<evidence type="ECO:0000259" key="1">
    <source>
        <dbReference type="Pfam" id="PF04073"/>
    </source>
</evidence>
<reference evidence="2" key="1">
    <citation type="submission" date="2014-09" db="EMBL/GenBank/DDBJ databases">
        <title>Draft genome sequence of an oleaginous Mucoromycotina fungus Mucor ambiguus NBRC6742.</title>
        <authorList>
            <person name="Takeda I."/>
            <person name="Yamane N."/>
            <person name="Morita T."/>
            <person name="Tamano K."/>
            <person name="Machida M."/>
            <person name="Baker S."/>
            <person name="Koike H."/>
        </authorList>
    </citation>
    <scope>NUCLEOTIDE SEQUENCE</scope>
    <source>
        <strain evidence="2">NBRC 6742</strain>
    </source>
</reference>
<keyword evidence="3" id="KW-1185">Reference proteome</keyword>
<dbReference type="AlphaFoldDB" id="A0A0C9MF86"/>
<dbReference type="Pfam" id="PF04073">
    <property type="entry name" value="tRNA_edit"/>
    <property type="match status" value="1"/>
</dbReference>
<evidence type="ECO:0000313" key="3">
    <source>
        <dbReference type="Proteomes" id="UP000053815"/>
    </source>
</evidence>
<dbReference type="InterPro" id="IPR036754">
    <property type="entry name" value="YbaK/aa-tRNA-synt-asso_dom_sf"/>
</dbReference>
<dbReference type="InterPro" id="IPR007214">
    <property type="entry name" value="YbaK/aa-tRNA-synth-assoc-dom"/>
</dbReference>
<dbReference type="SUPFAM" id="SSF55826">
    <property type="entry name" value="YbaK/ProRS associated domain"/>
    <property type="match status" value="1"/>
</dbReference>